<evidence type="ECO:0000313" key="3">
    <source>
        <dbReference type="Proteomes" id="UP000298493"/>
    </source>
</evidence>
<feature type="chain" id="PRO_5021244497" evidence="1">
    <location>
        <begin position="21"/>
        <end position="73"/>
    </location>
</feature>
<dbReference type="AlphaFoldDB" id="A0A4Z1PAR4"/>
<comment type="caution">
    <text evidence="2">The sequence shown here is derived from an EMBL/GenBank/DDBJ whole genome shotgun (WGS) entry which is preliminary data.</text>
</comment>
<sequence length="73" mass="8432">MHLTKTVLLAICGIGATVFAAPTDNAAASVAAVAAPPRDCNRPWRERERECPRPRECEEPRRERRERECDRWW</sequence>
<name>A0A4Z1PAR4_9PEZI</name>
<dbReference type="EMBL" id="SNSC02000004">
    <property type="protein sequence ID" value="TID25278.1"/>
    <property type="molecule type" value="Genomic_DNA"/>
</dbReference>
<accession>A0A4Z1PAR4</accession>
<organism evidence="2 3">
    <name type="scientific">Venturia nashicola</name>
    <dbReference type="NCBI Taxonomy" id="86259"/>
    <lineage>
        <taxon>Eukaryota</taxon>
        <taxon>Fungi</taxon>
        <taxon>Dikarya</taxon>
        <taxon>Ascomycota</taxon>
        <taxon>Pezizomycotina</taxon>
        <taxon>Dothideomycetes</taxon>
        <taxon>Pleosporomycetidae</taxon>
        <taxon>Venturiales</taxon>
        <taxon>Venturiaceae</taxon>
        <taxon>Venturia</taxon>
    </lineage>
</organism>
<evidence type="ECO:0000256" key="1">
    <source>
        <dbReference type="SAM" id="SignalP"/>
    </source>
</evidence>
<protein>
    <submittedName>
        <fullName evidence="2">Uncharacterized protein</fullName>
    </submittedName>
</protein>
<dbReference type="Proteomes" id="UP000298493">
    <property type="component" value="Unassembled WGS sequence"/>
</dbReference>
<feature type="signal peptide" evidence="1">
    <location>
        <begin position="1"/>
        <end position="20"/>
    </location>
</feature>
<proteinExistence type="predicted"/>
<keyword evidence="1" id="KW-0732">Signal</keyword>
<gene>
    <name evidence="2" type="ORF">E6O75_ATG04483</name>
</gene>
<keyword evidence="3" id="KW-1185">Reference proteome</keyword>
<reference evidence="2 3" key="1">
    <citation type="submission" date="2019-04" db="EMBL/GenBank/DDBJ databases">
        <title>High contiguity whole genome sequence and gene annotation resource for two Venturia nashicola isolates.</title>
        <authorList>
            <person name="Prokchorchik M."/>
            <person name="Won K."/>
            <person name="Lee Y."/>
            <person name="Choi E.D."/>
            <person name="Segonzac C."/>
            <person name="Sohn K.H."/>
        </authorList>
    </citation>
    <scope>NUCLEOTIDE SEQUENCE [LARGE SCALE GENOMIC DNA]</scope>
    <source>
        <strain evidence="2 3">PRI2</strain>
    </source>
</reference>
<evidence type="ECO:0000313" key="2">
    <source>
        <dbReference type="EMBL" id="TID25278.1"/>
    </source>
</evidence>